<reference evidence="4" key="1">
    <citation type="journal article" date="2014" name="FEMS Microbiol. Lett.">
        <title>Draft Genomic DNA Sequence of the Facultatively Methylotrophic Bacterium Acidomonas methanolica type strain MB58.</title>
        <authorList>
            <person name="Higashiura N."/>
            <person name="Hadano H."/>
            <person name="Hirakawa H."/>
            <person name="Matsutani M."/>
            <person name="Takabe S."/>
            <person name="Matsushita K."/>
            <person name="Azuma Y."/>
        </authorList>
    </citation>
    <scope>NUCLEOTIDE SEQUENCE [LARGE SCALE GENOMIC DNA]</scope>
    <source>
        <strain evidence="4">MB58</strain>
    </source>
</reference>
<dbReference type="CDD" id="cd00586">
    <property type="entry name" value="4HBT"/>
    <property type="match status" value="1"/>
</dbReference>
<dbReference type="InterPro" id="IPR014166">
    <property type="entry name" value="Tol-Pal_acyl-CoA_thioesterase"/>
</dbReference>
<dbReference type="InterPro" id="IPR029069">
    <property type="entry name" value="HotDog_dom_sf"/>
</dbReference>
<reference evidence="3 4" key="2">
    <citation type="journal article" date="2014" name="FEMS Microbiol. Lett.">
        <title>Draft genomic DNA sequence of the facultatively methylotrophic bacterium Acidomonas methanolica type strain MB58.</title>
        <authorList>
            <person name="Higashiura N."/>
            <person name="Hadano H."/>
            <person name="Hirakawa H."/>
            <person name="Matsutani M."/>
            <person name="Takabe S."/>
            <person name="Matsushita K."/>
            <person name="Azuma Y."/>
        </authorList>
    </citation>
    <scope>NUCLEOTIDE SEQUENCE [LARGE SCALE GENOMIC DNA]</scope>
    <source>
        <strain evidence="3 4">MB58</strain>
    </source>
</reference>
<proteinExistence type="inferred from homology"/>
<name>A0A023D135_ACIMT</name>
<dbReference type="InterPro" id="IPR006684">
    <property type="entry name" value="YbgC/YbaW"/>
</dbReference>
<sequence>MGTHRIVFRVYYEDTDAGGVVYHARYLAFAERARTEAIRSVGASVVDLARDEGLAFVVRHADIRYLAPVRLDDEIEIETSLVDMSPIRLRLAQQFRNITRGNVVCTTIAIELTSIAIDSMKPAAIPPQWRDLVTKLACRTA</sequence>
<dbReference type="GO" id="GO:0047617">
    <property type="term" value="F:fatty acyl-CoA hydrolase activity"/>
    <property type="evidence" value="ECO:0007669"/>
    <property type="project" value="TreeGrafter"/>
</dbReference>
<dbReference type="Gene3D" id="3.10.129.10">
    <property type="entry name" value="Hotdog Thioesterase"/>
    <property type="match status" value="1"/>
</dbReference>
<dbReference type="AlphaFoldDB" id="A0A023D135"/>
<dbReference type="RefSeq" id="WP_042055477.1">
    <property type="nucleotide sequence ID" value="NZ_BAND01000005.1"/>
</dbReference>
<evidence type="ECO:0000313" key="4">
    <source>
        <dbReference type="Proteomes" id="UP000019760"/>
    </source>
</evidence>
<dbReference type="EMBL" id="BAND01000005">
    <property type="protein sequence ID" value="GAJ27764.1"/>
    <property type="molecule type" value="Genomic_DNA"/>
</dbReference>
<dbReference type="NCBIfam" id="TIGR02799">
    <property type="entry name" value="thio_ybgC"/>
    <property type="match status" value="1"/>
</dbReference>
<comment type="caution">
    <text evidence="3">The sequence shown here is derived from an EMBL/GenBank/DDBJ whole genome shotgun (WGS) entry which is preliminary data.</text>
</comment>
<evidence type="ECO:0000256" key="1">
    <source>
        <dbReference type="ARBA" id="ARBA00005953"/>
    </source>
</evidence>
<organism evidence="3 4">
    <name type="scientific">Acidomonas methanolica NBRC 104435</name>
    <dbReference type="NCBI Taxonomy" id="1231351"/>
    <lineage>
        <taxon>Bacteria</taxon>
        <taxon>Pseudomonadati</taxon>
        <taxon>Pseudomonadota</taxon>
        <taxon>Alphaproteobacteria</taxon>
        <taxon>Acetobacterales</taxon>
        <taxon>Acetobacteraceae</taxon>
        <taxon>Acidomonas</taxon>
    </lineage>
</organism>
<dbReference type="PIRSF" id="PIRSF003230">
    <property type="entry name" value="YbgC"/>
    <property type="match status" value="1"/>
</dbReference>
<evidence type="ECO:0000313" key="3">
    <source>
        <dbReference type="EMBL" id="GAJ27764.1"/>
    </source>
</evidence>
<evidence type="ECO:0000256" key="2">
    <source>
        <dbReference type="ARBA" id="ARBA00022801"/>
    </source>
</evidence>
<accession>A0A023D135</accession>
<protein>
    <submittedName>
        <fullName evidence="3">4-hydroxybenzoyl-CoA thioesterase</fullName>
    </submittedName>
</protein>
<dbReference type="OrthoDB" id="9808429at2"/>
<dbReference type="FunFam" id="3.10.129.10:FF:000004">
    <property type="entry name" value="Tol-pal system-associated acyl-CoA thioesterase"/>
    <property type="match status" value="1"/>
</dbReference>
<dbReference type="InterPro" id="IPR050563">
    <property type="entry name" value="4-hydroxybenzoyl-CoA_TE"/>
</dbReference>
<dbReference type="PROSITE" id="PS01328">
    <property type="entry name" value="4HBCOA_THIOESTERASE"/>
    <property type="match status" value="1"/>
</dbReference>
<gene>
    <name evidence="3" type="ORF">Amme_005_152</name>
</gene>
<dbReference type="PANTHER" id="PTHR31793">
    <property type="entry name" value="4-HYDROXYBENZOYL-COA THIOESTERASE FAMILY MEMBER"/>
    <property type="match status" value="1"/>
</dbReference>
<comment type="similarity">
    <text evidence="1">Belongs to the 4-hydroxybenzoyl-CoA thioesterase family.</text>
</comment>
<dbReference type="SUPFAM" id="SSF54637">
    <property type="entry name" value="Thioesterase/thiol ester dehydrase-isomerase"/>
    <property type="match status" value="1"/>
</dbReference>
<dbReference type="Proteomes" id="UP000019760">
    <property type="component" value="Unassembled WGS sequence"/>
</dbReference>
<dbReference type="NCBIfam" id="TIGR00051">
    <property type="entry name" value="YbgC/FadM family acyl-CoA thioesterase"/>
    <property type="match status" value="1"/>
</dbReference>
<dbReference type="PANTHER" id="PTHR31793:SF37">
    <property type="entry name" value="ACYL-COA THIOESTER HYDROLASE YBGC"/>
    <property type="match status" value="1"/>
</dbReference>
<dbReference type="InterPro" id="IPR008272">
    <property type="entry name" value="HB-CoA_thioesterase_AS"/>
</dbReference>
<dbReference type="Pfam" id="PF13279">
    <property type="entry name" value="4HBT_2"/>
    <property type="match status" value="1"/>
</dbReference>
<keyword evidence="4" id="KW-1185">Reference proteome</keyword>
<keyword evidence="2" id="KW-0378">Hydrolase</keyword>